<evidence type="ECO:0000313" key="1">
    <source>
        <dbReference type="EMBL" id="CUV65540.1"/>
    </source>
</evidence>
<name>A0A0S4XML4_9BACT</name>
<organism evidence="1">
    <name type="scientific">Sulfurovum sp. enrichment culture clone C5</name>
    <dbReference type="NCBI Taxonomy" id="497650"/>
    <lineage>
        <taxon>Bacteria</taxon>
        <taxon>Pseudomonadati</taxon>
        <taxon>Campylobacterota</taxon>
        <taxon>Epsilonproteobacteria</taxon>
        <taxon>Campylobacterales</taxon>
        <taxon>Sulfurovaceae</taxon>
        <taxon>Sulfurovum</taxon>
        <taxon>environmental samples</taxon>
    </lineage>
</organism>
<gene>
    <name evidence="1" type="ORF">BN3087_380056</name>
</gene>
<reference evidence="1" key="1">
    <citation type="submission" date="2015-11" db="EMBL/GenBank/DDBJ databases">
        <authorList>
            <person name="Zhang Y."/>
            <person name="Guo Z."/>
        </authorList>
    </citation>
    <scope>NUCLEOTIDE SEQUENCE</scope>
    <source>
        <strain evidence="1">BN30871</strain>
    </source>
</reference>
<dbReference type="EMBL" id="FAXN01000038">
    <property type="protein sequence ID" value="CUV65540.1"/>
    <property type="molecule type" value="Genomic_DNA"/>
</dbReference>
<proteinExistence type="predicted"/>
<dbReference type="AlphaFoldDB" id="A0A0S4XML4"/>
<sequence length="69" mass="7991">MSEVSEIVEKDAWEEKLEIELDKLTECQKSKNLDSCTKCELMFDCETREAYVKAVYESMNKGHSGGFEF</sequence>
<accession>A0A0S4XML4</accession>
<protein>
    <submittedName>
        <fullName evidence="1">Uncharacterized protein</fullName>
    </submittedName>
</protein>